<dbReference type="AlphaFoldDB" id="A0A7Z0A8J2"/>
<sequence length="208" mass="22467">MSVHRALLTARDFADLALTIPGLELPRSFAVRRPDGVPAPDADGPAGGLPADSLDSLRFLLMCHQFSTVGVSVRAQTKETLLVGEYSVTYGLAVGLTRVQLARFPQSPGVQLCAMPVAGLPREIVDGVRQLQQHDRADVGVTIVPRSKGRDKTWLAAHSVCCLFSWRRRHADRPDIETMIADLCADERDDVDGSGEGGGPSDRKVDAR</sequence>
<protein>
    <submittedName>
        <fullName evidence="2">Uncharacterized protein</fullName>
    </submittedName>
</protein>
<proteinExistence type="predicted"/>
<accession>A0A7Z0A8J2</accession>
<dbReference type="RefSeq" id="WP_179425707.1">
    <property type="nucleotide sequence ID" value="NZ_JACBZP010000001.1"/>
</dbReference>
<dbReference type="EMBL" id="JACBZP010000001">
    <property type="protein sequence ID" value="NYI66389.1"/>
    <property type="molecule type" value="Genomic_DNA"/>
</dbReference>
<feature type="region of interest" description="Disordered" evidence="1">
    <location>
        <begin position="187"/>
        <end position="208"/>
    </location>
</feature>
<evidence type="ECO:0000313" key="2">
    <source>
        <dbReference type="EMBL" id="NYI66389.1"/>
    </source>
</evidence>
<evidence type="ECO:0000313" key="3">
    <source>
        <dbReference type="Proteomes" id="UP000539111"/>
    </source>
</evidence>
<reference evidence="2 3" key="1">
    <citation type="submission" date="2020-07" db="EMBL/GenBank/DDBJ databases">
        <title>Sequencing the genomes of 1000 actinobacteria strains.</title>
        <authorList>
            <person name="Klenk H.-P."/>
        </authorList>
    </citation>
    <scope>NUCLEOTIDE SEQUENCE [LARGE SCALE GENOMIC DNA]</scope>
    <source>
        <strain evidence="2 3">DSM 26341</strain>
    </source>
</reference>
<keyword evidence="3" id="KW-1185">Reference proteome</keyword>
<evidence type="ECO:0000256" key="1">
    <source>
        <dbReference type="SAM" id="MobiDB-lite"/>
    </source>
</evidence>
<organism evidence="2 3">
    <name type="scientific">Spelaeicoccus albus</name>
    <dbReference type="NCBI Taxonomy" id="1280376"/>
    <lineage>
        <taxon>Bacteria</taxon>
        <taxon>Bacillati</taxon>
        <taxon>Actinomycetota</taxon>
        <taxon>Actinomycetes</taxon>
        <taxon>Micrococcales</taxon>
        <taxon>Brevibacteriaceae</taxon>
        <taxon>Spelaeicoccus</taxon>
    </lineage>
</organism>
<comment type="caution">
    <text evidence="2">The sequence shown here is derived from an EMBL/GenBank/DDBJ whole genome shotgun (WGS) entry which is preliminary data.</text>
</comment>
<dbReference type="Proteomes" id="UP000539111">
    <property type="component" value="Unassembled WGS sequence"/>
</dbReference>
<name>A0A7Z0A8J2_9MICO</name>
<gene>
    <name evidence="2" type="ORF">BJY26_000695</name>
</gene>